<proteinExistence type="predicted"/>
<dbReference type="AlphaFoldDB" id="A0A9Q3BXC5"/>
<protein>
    <submittedName>
        <fullName evidence="1">Uncharacterized protein</fullName>
    </submittedName>
</protein>
<evidence type="ECO:0000313" key="2">
    <source>
        <dbReference type="Proteomes" id="UP000765509"/>
    </source>
</evidence>
<keyword evidence="2" id="KW-1185">Reference proteome</keyword>
<name>A0A9Q3BXC5_9BASI</name>
<sequence>MVITCTRKISIINPVVTFKGKFPKAVYKKSVQGAVKEDREGLIKTRIRERKKIGHTTGWQGTEGNHAHSAVYFPIQQKPQTKGLEGYGSSSSAWPNPQIYFPMEHGPEEIEHSIPLGRTWSKFPEDISQRDTLQRYYGNFQRMEYHQAVQTP</sequence>
<dbReference type="EMBL" id="AVOT02003192">
    <property type="protein sequence ID" value="MBW0472753.1"/>
    <property type="molecule type" value="Genomic_DNA"/>
</dbReference>
<gene>
    <name evidence="1" type="ORF">O181_012468</name>
</gene>
<evidence type="ECO:0000313" key="1">
    <source>
        <dbReference type="EMBL" id="MBW0472753.1"/>
    </source>
</evidence>
<reference evidence="1" key="1">
    <citation type="submission" date="2021-03" db="EMBL/GenBank/DDBJ databases">
        <title>Draft genome sequence of rust myrtle Austropuccinia psidii MF-1, a brazilian biotype.</title>
        <authorList>
            <person name="Quecine M.C."/>
            <person name="Pachon D.M.R."/>
            <person name="Bonatelli M.L."/>
            <person name="Correr F.H."/>
            <person name="Franceschini L.M."/>
            <person name="Leite T.F."/>
            <person name="Margarido G.R.A."/>
            <person name="Almeida C.A."/>
            <person name="Ferrarezi J.A."/>
            <person name="Labate C.A."/>
        </authorList>
    </citation>
    <scope>NUCLEOTIDE SEQUENCE</scope>
    <source>
        <strain evidence="1">MF-1</strain>
    </source>
</reference>
<accession>A0A9Q3BXC5</accession>
<dbReference type="Proteomes" id="UP000765509">
    <property type="component" value="Unassembled WGS sequence"/>
</dbReference>
<comment type="caution">
    <text evidence="1">The sequence shown here is derived from an EMBL/GenBank/DDBJ whole genome shotgun (WGS) entry which is preliminary data.</text>
</comment>
<organism evidence="1 2">
    <name type="scientific">Austropuccinia psidii MF-1</name>
    <dbReference type="NCBI Taxonomy" id="1389203"/>
    <lineage>
        <taxon>Eukaryota</taxon>
        <taxon>Fungi</taxon>
        <taxon>Dikarya</taxon>
        <taxon>Basidiomycota</taxon>
        <taxon>Pucciniomycotina</taxon>
        <taxon>Pucciniomycetes</taxon>
        <taxon>Pucciniales</taxon>
        <taxon>Sphaerophragmiaceae</taxon>
        <taxon>Austropuccinia</taxon>
    </lineage>
</organism>